<dbReference type="GO" id="GO:0005886">
    <property type="term" value="C:plasma membrane"/>
    <property type="evidence" value="ECO:0007669"/>
    <property type="project" value="UniProtKB-SubCell"/>
</dbReference>
<reference evidence="11 14" key="2">
    <citation type="submission" date="2024-07" db="EMBL/GenBank/DDBJ databases">
        <title>Genomes of novel Serratia strains from suburban soil.</title>
        <authorList>
            <person name="Markert E.X."/>
            <person name="Severe K."/>
            <person name="Severe L."/>
            <person name="Twing K.I."/>
            <person name="Ward L.M."/>
        </authorList>
    </citation>
    <scope>NUCLEOTIDE SEQUENCE [LARGE SCALE GENOMIC DNA]</scope>
    <source>
        <strain evidence="11 14">3C-UT</strain>
    </source>
</reference>
<keyword evidence="5" id="KW-0997">Cell inner membrane</keyword>
<proteinExistence type="inferred from homology"/>
<dbReference type="AlphaFoldDB" id="A0A2X2H5W8"/>
<evidence type="ECO:0000313" key="11">
    <source>
        <dbReference type="EMBL" id="MEX3175071.1"/>
    </source>
</evidence>
<dbReference type="InterPro" id="IPR035906">
    <property type="entry name" value="MetI-like_sf"/>
</dbReference>
<keyword evidence="4" id="KW-1003">Cell membrane</keyword>
<keyword evidence="8 9" id="KW-0472">Membrane</keyword>
<feature type="transmembrane region" description="Helical" evidence="9">
    <location>
        <begin position="28"/>
        <end position="51"/>
    </location>
</feature>
<evidence type="ECO:0000256" key="7">
    <source>
        <dbReference type="ARBA" id="ARBA00022989"/>
    </source>
</evidence>
<reference evidence="12 13" key="1">
    <citation type="submission" date="2018-06" db="EMBL/GenBank/DDBJ databases">
        <authorList>
            <consortium name="Pathogen Informatics"/>
            <person name="Doyle S."/>
        </authorList>
    </citation>
    <scope>NUCLEOTIDE SEQUENCE [LARGE SCALE GENOMIC DNA]</scope>
    <source>
        <strain evidence="12 13">NCTC11544</strain>
    </source>
</reference>
<dbReference type="RefSeq" id="WP_012147242.1">
    <property type="nucleotide sequence ID" value="NZ_CAMIRW010000010.1"/>
</dbReference>
<accession>A0A2X2H5W8</accession>
<sequence length="279" mass="29833">MSLHSALKEVVQPQAAAPTRRFSVPRNLWLSSATLLVVLAIWWGVTALNLISPLFLPAPQQVLHQLITIASPQGFMDATLWQHLAASLGRILVALLAAVIIGVPVGIAMGLNDTVRGILDPLIEIYRPVPPLAYLPLMVIWFGIGETSKILLIYLAIFAPVTLSAVAGVRSVAQVRVRAARALGANRWQLLRFVVLPSALPEILTGIRIGLGVGWSTLVAAELIAATRGLGFMVQSAGEFLATDVVLAGIGVIAIIAFGLELGLRALQRRLTPWHGVNQ</sequence>
<evidence type="ECO:0000256" key="4">
    <source>
        <dbReference type="ARBA" id="ARBA00022475"/>
    </source>
</evidence>
<comment type="subcellular location">
    <subcellularLocation>
        <location evidence="1">Cell inner membrane</location>
        <topology evidence="1">Multi-pass membrane protein</topology>
    </subcellularLocation>
    <subcellularLocation>
        <location evidence="9">Cell membrane</location>
        <topology evidence="9">Multi-pass membrane protein</topology>
    </subcellularLocation>
</comment>
<dbReference type="PROSITE" id="PS50928">
    <property type="entry name" value="ABC_TM1"/>
    <property type="match status" value="1"/>
</dbReference>
<evidence type="ECO:0000256" key="2">
    <source>
        <dbReference type="ARBA" id="ARBA00007069"/>
    </source>
</evidence>
<dbReference type="EMBL" id="JBFQXQ010000005">
    <property type="protein sequence ID" value="MEX3175071.1"/>
    <property type="molecule type" value="Genomic_DNA"/>
</dbReference>
<evidence type="ECO:0000256" key="5">
    <source>
        <dbReference type="ARBA" id="ARBA00022519"/>
    </source>
</evidence>
<dbReference type="GeneID" id="74952870"/>
<evidence type="ECO:0000256" key="3">
    <source>
        <dbReference type="ARBA" id="ARBA00022448"/>
    </source>
</evidence>
<evidence type="ECO:0000256" key="9">
    <source>
        <dbReference type="RuleBase" id="RU363032"/>
    </source>
</evidence>
<dbReference type="EMBL" id="UGYN01000002">
    <property type="protein sequence ID" value="SUI65644.1"/>
    <property type="molecule type" value="Genomic_DNA"/>
</dbReference>
<organism evidence="12 13">
    <name type="scientific">Serratia quinivorans</name>
    <dbReference type="NCBI Taxonomy" id="137545"/>
    <lineage>
        <taxon>Bacteria</taxon>
        <taxon>Pseudomonadati</taxon>
        <taxon>Pseudomonadota</taxon>
        <taxon>Gammaproteobacteria</taxon>
        <taxon>Enterobacterales</taxon>
        <taxon>Yersiniaceae</taxon>
        <taxon>Serratia</taxon>
    </lineage>
</organism>
<evidence type="ECO:0000313" key="13">
    <source>
        <dbReference type="Proteomes" id="UP000255529"/>
    </source>
</evidence>
<keyword evidence="14" id="KW-1185">Reference proteome</keyword>
<feature type="transmembrane region" description="Helical" evidence="9">
    <location>
        <begin position="190"/>
        <end position="211"/>
    </location>
</feature>
<dbReference type="CDD" id="cd06261">
    <property type="entry name" value="TM_PBP2"/>
    <property type="match status" value="1"/>
</dbReference>
<protein>
    <submittedName>
        <fullName evidence="12">Aliphatic sulfonates transport permease protein ssuC</fullName>
    </submittedName>
    <submittedName>
        <fullName evidence="11">Taurine ABC transporter permease TauC</fullName>
    </submittedName>
</protein>
<dbReference type="Proteomes" id="UP000255529">
    <property type="component" value="Unassembled WGS sequence"/>
</dbReference>
<feature type="domain" description="ABC transmembrane type-1" evidence="10">
    <location>
        <begin position="84"/>
        <end position="264"/>
    </location>
</feature>
<evidence type="ECO:0000256" key="8">
    <source>
        <dbReference type="ARBA" id="ARBA00023136"/>
    </source>
</evidence>
<evidence type="ECO:0000259" key="10">
    <source>
        <dbReference type="PROSITE" id="PS50928"/>
    </source>
</evidence>
<keyword evidence="6 9" id="KW-0812">Transmembrane</keyword>
<feature type="transmembrane region" description="Helical" evidence="9">
    <location>
        <begin position="125"/>
        <end position="144"/>
    </location>
</feature>
<dbReference type="SUPFAM" id="SSF161098">
    <property type="entry name" value="MetI-like"/>
    <property type="match status" value="1"/>
</dbReference>
<gene>
    <name evidence="12" type="primary">ssuC_2</name>
    <name evidence="11" type="synonym">tauC</name>
    <name evidence="11" type="ORF">AB4M04_23655</name>
    <name evidence="12" type="ORF">NCTC11544_02668</name>
</gene>
<feature type="transmembrane region" description="Helical" evidence="9">
    <location>
        <begin position="91"/>
        <end position="113"/>
    </location>
</feature>
<dbReference type="GO" id="GO:0010438">
    <property type="term" value="P:cellular response to sulfur starvation"/>
    <property type="evidence" value="ECO:0007669"/>
    <property type="project" value="TreeGrafter"/>
</dbReference>
<comment type="similarity">
    <text evidence="2">Belongs to the binding-protein-dependent transport system permease family. CysTW subfamily.</text>
</comment>
<keyword evidence="7 9" id="KW-1133">Transmembrane helix</keyword>
<dbReference type="PANTHER" id="PTHR30151:SF25">
    <property type="entry name" value="TAURINE TRANSPORT SYSTEM PERMEASE PROTEIN TAUC"/>
    <property type="match status" value="1"/>
</dbReference>
<evidence type="ECO:0000313" key="12">
    <source>
        <dbReference type="EMBL" id="SUI65644.1"/>
    </source>
</evidence>
<dbReference type="PANTHER" id="PTHR30151">
    <property type="entry name" value="ALKANE SULFONATE ABC TRANSPORTER-RELATED, MEMBRANE SUBUNIT"/>
    <property type="match status" value="1"/>
</dbReference>
<dbReference type="Gene3D" id="1.10.3720.10">
    <property type="entry name" value="MetI-like"/>
    <property type="match status" value="1"/>
</dbReference>
<dbReference type="Proteomes" id="UP001558101">
    <property type="component" value="Unassembled WGS sequence"/>
</dbReference>
<keyword evidence="3 9" id="KW-0813">Transport</keyword>
<feature type="transmembrane region" description="Helical" evidence="9">
    <location>
        <begin position="150"/>
        <end position="169"/>
    </location>
</feature>
<feature type="transmembrane region" description="Helical" evidence="9">
    <location>
        <begin position="240"/>
        <end position="260"/>
    </location>
</feature>
<evidence type="ECO:0000256" key="1">
    <source>
        <dbReference type="ARBA" id="ARBA00004429"/>
    </source>
</evidence>
<evidence type="ECO:0000256" key="6">
    <source>
        <dbReference type="ARBA" id="ARBA00022692"/>
    </source>
</evidence>
<evidence type="ECO:0000313" key="14">
    <source>
        <dbReference type="Proteomes" id="UP001558101"/>
    </source>
</evidence>
<dbReference type="GO" id="GO:0042918">
    <property type="term" value="P:alkanesulfonate transmembrane transport"/>
    <property type="evidence" value="ECO:0007669"/>
    <property type="project" value="UniProtKB-ARBA"/>
</dbReference>
<dbReference type="FunFam" id="1.10.3720.10:FF:000003">
    <property type="entry name" value="Aliphatic sulfonate ABC transporter permease"/>
    <property type="match status" value="1"/>
</dbReference>
<name>A0A2X2H5W8_9GAMM</name>
<dbReference type="InterPro" id="IPR000515">
    <property type="entry name" value="MetI-like"/>
</dbReference>
<dbReference type="NCBIfam" id="NF007545">
    <property type="entry name" value="PRK10160.1"/>
    <property type="match status" value="1"/>
</dbReference>
<dbReference type="Pfam" id="PF00528">
    <property type="entry name" value="BPD_transp_1"/>
    <property type="match status" value="1"/>
</dbReference>